<evidence type="ECO:0000256" key="4">
    <source>
        <dbReference type="ARBA" id="ARBA00022840"/>
    </source>
</evidence>
<keyword evidence="3 5" id="KW-0418">Kinase</keyword>
<organism evidence="5 6">
    <name type="scientific">Gossypium australe</name>
    <dbReference type="NCBI Taxonomy" id="47621"/>
    <lineage>
        <taxon>Eukaryota</taxon>
        <taxon>Viridiplantae</taxon>
        <taxon>Streptophyta</taxon>
        <taxon>Embryophyta</taxon>
        <taxon>Tracheophyta</taxon>
        <taxon>Spermatophyta</taxon>
        <taxon>Magnoliopsida</taxon>
        <taxon>eudicotyledons</taxon>
        <taxon>Gunneridae</taxon>
        <taxon>Pentapetalae</taxon>
        <taxon>rosids</taxon>
        <taxon>malvids</taxon>
        <taxon>Malvales</taxon>
        <taxon>Malvaceae</taxon>
        <taxon>Malvoideae</taxon>
        <taxon>Gossypium</taxon>
    </lineage>
</organism>
<dbReference type="OrthoDB" id="2461at2759"/>
<dbReference type="GO" id="GO:0016301">
    <property type="term" value="F:kinase activity"/>
    <property type="evidence" value="ECO:0007669"/>
    <property type="project" value="UniProtKB-KW"/>
</dbReference>
<evidence type="ECO:0000256" key="3">
    <source>
        <dbReference type="ARBA" id="ARBA00022777"/>
    </source>
</evidence>
<evidence type="ECO:0000256" key="1">
    <source>
        <dbReference type="ARBA" id="ARBA00022679"/>
    </source>
</evidence>
<keyword evidence="2" id="KW-0547">Nucleotide-binding</keyword>
<dbReference type="PANTHER" id="PTHR34273:SF2">
    <property type="entry name" value="METHYLTHIORIBOSE KINASE"/>
    <property type="match status" value="1"/>
</dbReference>
<dbReference type="PANTHER" id="PTHR34273">
    <property type="entry name" value="METHYLTHIORIBOSE KINASE"/>
    <property type="match status" value="1"/>
</dbReference>
<evidence type="ECO:0000256" key="2">
    <source>
        <dbReference type="ARBA" id="ARBA00022741"/>
    </source>
</evidence>
<gene>
    <name evidence="5" type="ORF">EPI10_032378</name>
</gene>
<keyword evidence="1" id="KW-0808">Transferase</keyword>
<dbReference type="Proteomes" id="UP000325315">
    <property type="component" value="Unassembled WGS sequence"/>
</dbReference>
<dbReference type="AlphaFoldDB" id="A0A5B6X488"/>
<keyword evidence="6" id="KW-1185">Reference proteome</keyword>
<evidence type="ECO:0000313" key="6">
    <source>
        <dbReference type="Proteomes" id="UP000325315"/>
    </source>
</evidence>
<comment type="caution">
    <text evidence="5">The sequence shown here is derived from an EMBL/GenBank/DDBJ whole genome shotgun (WGS) entry which is preliminary data.</text>
</comment>
<sequence>MVRKALTYERCIGESLSMIIEGEYFEAVTSKEHGGLCHEYVPQLDHLDRTVGMQCSEPPHIILRKGLITAIEYRFLAEHMFKYMVDSLFYGSLLYRPTTEHKCAAAVNVFVQWLNVVGMWNSVGSVSKLQSMIYRHYIGMAELHIAMQIYKEWRLKRIEPTWDLSTKNSTRMSQGRLIFQQYITLSKRNI</sequence>
<dbReference type="GO" id="GO:0005524">
    <property type="term" value="F:ATP binding"/>
    <property type="evidence" value="ECO:0007669"/>
    <property type="project" value="UniProtKB-KW"/>
</dbReference>
<accession>A0A5B6X488</accession>
<proteinExistence type="predicted"/>
<evidence type="ECO:0000313" key="5">
    <source>
        <dbReference type="EMBL" id="KAA3488648.1"/>
    </source>
</evidence>
<dbReference type="Gene3D" id="3.90.1200.10">
    <property type="match status" value="1"/>
</dbReference>
<protein>
    <submittedName>
        <fullName evidence="5">Methylthioribose kinase-like</fullName>
    </submittedName>
</protein>
<dbReference type="EMBL" id="SMMG02000001">
    <property type="protein sequence ID" value="KAA3488648.1"/>
    <property type="molecule type" value="Genomic_DNA"/>
</dbReference>
<reference evidence="6" key="1">
    <citation type="journal article" date="2019" name="Plant Biotechnol. J.">
        <title>Genome sequencing of the Australian wild diploid species Gossypium australe highlights disease resistance and delayed gland morphogenesis.</title>
        <authorList>
            <person name="Cai Y."/>
            <person name="Cai X."/>
            <person name="Wang Q."/>
            <person name="Wang P."/>
            <person name="Zhang Y."/>
            <person name="Cai C."/>
            <person name="Xu Y."/>
            <person name="Wang K."/>
            <person name="Zhou Z."/>
            <person name="Wang C."/>
            <person name="Geng S."/>
            <person name="Li B."/>
            <person name="Dong Q."/>
            <person name="Hou Y."/>
            <person name="Wang H."/>
            <person name="Ai P."/>
            <person name="Liu Z."/>
            <person name="Yi F."/>
            <person name="Sun M."/>
            <person name="An G."/>
            <person name="Cheng J."/>
            <person name="Zhang Y."/>
            <person name="Shi Q."/>
            <person name="Xie Y."/>
            <person name="Shi X."/>
            <person name="Chang Y."/>
            <person name="Huang F."/>
            <person name="Chen Y."/>
            <person name="Hong S."/>
            <person name="Mi L."/>
            <person name="Sun Q."/>
            <person name="Zhang L."/>
            <person name="Zhou B."/>
            <person name="Peng R."/>
            <person name="Zhang X."/>
            <person name="Liu F."/>
        </authorList>
    </citation>
    <scope>NUCLEOTIDE SEQUENCE [LARGE SCALE GENOMIC DNA]</scope>
    <source>
        <strain evidence="6">cv. PA1801</strain>
    </source>
</reference>
<keyword evidence="4" id="KW-0067">ATP-binding</keyword>
<name>A0A5B6X488_9ROSI</name>